<dbReference type="PRINTS" id="PR00461">
    <property type="entry name" value="PLPEROXIDASE"/>
</dbReference>
<feature type="domain" description="Plant heme peroxidase family profile" evidence="11">
    <location>
        <begin position="24"/>
        <end position="324"/>
    </location>
</feature>
<sequence length="337" mass="36130">MSSFKFAALAALLLCMMLRGCWAQLSPTFYDQSCPNLTAIVRDAIRQAFQGDVRAGAKLIRFHFHDCFVNGCDGSVLLENQDGVESELDAPGNQGIQGFDIVDNIKAAVEAACPNTVSCADILALSSRESVILTGGPSWVVQLGRRDSRNANRTGAENNLPSPFETLDQLRVKFNAVGLDSTDLVALSGAHTFGRSRCVFFSGRLSNFSGTGSPDPTLDPTLRDALVIACPTGDGNNRIALDVATPDSFDNAYYTNLVNNRGLLQSDQELFSTEGAETIATVNRFAGNQSDFFGQFGQSMINMGNLQPLLAPNGEIRSNCRRVNPLNITTGAATAVM</sequence>
<evidence type="ECO:0000259" key="11">
    <source>
        <dbReference type="PROSITE" id="PS50873"/>
    </source>
</evidence>
<keyword evidence="7 10" id="KW-0560">Oxidoreductase</keyword>
<name>A0ABP0Y135_9ROSI</name>
<keyword evidence="4 10" id="KW-0575">Peroxidase</keyword>
<dbReference type="EMBL" id="OZ021736">
    <property type="protein sequence ID" value="CAK9314146.1"/>
    <property type="molecule type" value="Genomic_DNA"/>
</dbReference>
<evidence type="ECO:0000256" key="10">
    <source>
        <dbReference type="RuleBase" id="RU362060"/>
    </source>
</evidence>
<dbReference type="CDD" id="cd00693">
    <property type="entry name" value="secretory_peroxidase"/>
    <property type="match status" value="1"/>
</dbReference>
<evidence type="ECO:0000256" key="2">
    <source>
        <dbReference type="ARBA" id="ARBA00006873"/>
    </source>
</evidence>
<dbReference type="PANTHER" id="PTHR31388">
    <property type="entry name" value="PEROXIDASE 72-RELATED"/>
    <property type="match status" value="1"/>
</dbReference>
<evidence type="ECO:0000256" key="9">
    <source>
        <dbReference type="ARBA" id="ARBA00023157"/>
    </source>
</evidence>
<evidence type="ECO:0000256" key="5">
    <source>
        <dbReference type="ARBA" id="ARBA00022617"/>
    </source>
</evidence>
<comment type="catalytic activity">
    <reaction evidence="1 10">
        <text>2 a phenolic donor + H2O2 = 2 a phenolic radical donor + 2 H2O</text>
        <dbReference type="Rhea" id="RHEA:56136"/>
        <dbReference type="ChEBI" id="CHEBI:15377"/>
        <dbReference type="ChEBI" id="CHEBI:16240"/>
        <dbReference type="ChEBI" id="CHEBI:139520"/>
        <dbReference type="ChEBI" id="CHEBI:139521"/>
        <dbReference type="EC" id="1.11.1.7"/>
    </reaction>
</comment>
<keyword evidence="8 10" id="KW-0408">Iron</keyword>
<organism evidence="12 13">
    <name type="scientific">Citrullus colocynthis</name>
    <name type="common">colocynth</name>
    <dbReference type="NCBI Taxonomy" id="252529"/>
    <lineage>
        <taxon>Eukaryota</taxon>
        <taxon>Viridiplantae</taxon>
        <taxon>Streptophyta</taxon>
        <taxon>Embryophyta</taxon>
        <taxon>Tracheophyta</taxon>
        <taxon>Spermatophyta</taxon>
        <taxon>Magnoliopsida</taxon>
        <taxon>eudicotyledons</taxon>
        <taxon>Gunneridae</taxon>
        <taxon>Pentapetalae</taxon>
        <taxon>rosids</taxon>
        <taxon>fabids</taxon>
        <taxon>Cucurbitales</taxon>
        <taxon>Cucurbitaceae</taxon>
        <taxon>Benincaseae</taxon>
        <taxon>Citrullus</taxon>
    </lineage>
</organism>
<accession>A0ABP0Y135</accession>
<comment type="similarity">
    <text evidence="10">Belongs to the peroxidase family. Classical plant (class III) peroxidase subfamily.</text>
</comment>
<keyword evidence="6 10" id="KW-0479">Metal-binding</keyword>
<dbReference type="SUPFAM" id="SSF48113">
    <property type="entry name" value="Heme-dependent peroxidases"/>
    <property type="match status" value="1"/>
</dbReference>
<dbReference type="InterPro" id="IPR002016">
    <property type="entry name" value="Haem_peroxidase"/>
</dbReference>
<comment type="subcellular location">
    <subcellularLocation>
        <location evidence="10">Secreted</location>
    </subcellularLocation>
</comment>
<evidence type="ECO:0000256" key="1">
    <source>
        <dbReference type="ARBA" id="ARBA00000189"/>
    </source>
</evidence>
<evidence type="ECO:0000313" key="12">
    <source>
        <dbReference type="EMBL" id="CAK9314146.1"/>
    </source>
</evidence>
<comment type="similarity">
    <text evidence="2">Belongs to the peroxidase family. Ascorbate peroxidase subfamily.</text>
</comment>
<comment type="cofactor">
    <cofactor evidence="10">
        <name>heme b</name>
        <dbReference type="ChEBI" id="CHEBI:60344"/>
    </cofactor>
    <text evidence="10">Binds 1 heme b (iron(II)-protoporphyrin IX) group per subunit.</text>
</comment>
<evidence type="ECO:0000256" key="3">
    <source>
        <dbReference type="ARBA" id="ARBA00012313"/>
    </source>
</evidence>
<protein>
    <recommendedName>
        <fullName evidence="3 10">Peroxidase</fullName>
        <ecNumber evidence="3 10">1.11.1.7</ecNumber>
    </recommendedName>
</protein>
<feature type="chain" id="PRO_5044976328" description="Peroxidase" evidence="10">
    <location>
        <begin position="24"/>
        <end position="337"/>
    </location>
</feature>
<dbReference type="EC" id="1.11.1.7" evidence="3 10"/>
<comment type="function">
    <text evidence="10">Removal of H(2)O(2), oxidation of toxic reductants, biosynthesis and degradation of lignin, suberization, auxin catabolism, response to environmental stresses such as wounding, pathogen attack and oxidative stress.</text>
</comment>
<keyword evidence="10" id="KW-0732">Signal</keyword>
<dbReference type="PANTHER" id="PTHR31388:SF147">
    <property type="entry name" value="PEROXIDASE 58"/>
    <property type="match status" value="1"/>
</dbReference>
<dbReference type="Pfam" id="PF00141">
    <property type="entry name" value="peroxidase"/>
    <property type="match status" value="1"/>
</dbReference>
<keyword evidence="13" id="KW-1185">Reference proteome</keyword>
<comment type="cofactor">
    <cofactor evidence="10">
        <name>Ca(2+)</name>
        <dbReference type="ChEBI" id="CHEBI:29108"/>
    </cofactor>
    <text evidence="10">Binds 2 calcium ions per subunit.</text>
</comment>
<evidence type="ECO:0000256" key="6">
    <source>
        <dbReference type="ARBA" id="ARBA00022723"/>
    </source>
</evidence>
<dbReference type="PRINTS" id="PR00458">
    <property type="entry name" value="PEROXIDASE"/>
</dbReference>
<dbReference type="InterPro" id="IPR010255">
    <property type="entry name" value="Haem_peroxidase_sf"/>
</dbReference>
<keyword evidence="10" id="KW-0964">Secreted</keyword>
<dbReference type="InterPro" id="IPR019793">
    <property type="entry name" value="Peroxidases_heam-ligand_BS"/>
</dbReference>
<dbReference type="Gene3D" id="1.10.520.10">
    <property type="match status" value="1"/>
</dbReference>
<evidence type="ECO:0000256" key="8">
    <source>
        <dbReference type="ARBA" id="ARBA00023004"/>
    </source>
</evidence>
<gene>
    <name evidence="12" type="ORF">CITCOLO1_LOCUS5888</name>
</gene>
<dbReference type="InterPro" id="IPR000823">
    <property type="entry name" value="Peroxidase_pln"/>
</dbReference>
<evidence type="ECO:0000313" key="13">
    <source>
        <dbReference type="Proteomes" id="UP001642487"/>
    </source>
</evidence>
<dbReference type="PROSITE" id="PS50873">
    <property type="entry name" value="PEROXIDASE_4"/>
    <property type="match status" value="1"/>
</dbReference>
<reference evidence="12 13" key="1">
    <citation type="submission" date="2024-03" db="EMBL/GenBank/DDBJ databases">
        <authorList>
            <person name="Gkanogiannis A."/>
            <person name="Becerra Lopez-Lavalle L."/>
        </authorList>
    </citation>
    <scope>NUCLEOTIDE SEQUENCE [LARGE SCALE GENOMIC DNA]</scope>
</reference>
<proteinExistence type="inferred from homology"/>
<dbReference type="Gene3D" id="1.10.420.10">
    <property type="entry name" value="Peroxidase, domain 2"/>
    <property type="match status" value="1"/>
</dbReference>
<keyword evidence="5 10" id="KW-0349">Heme</keyword>
<dbReference type="PROSITE" id="PS00435">
    <property type="entry name" value="PEROXIDASE_1"/>
    <property type="match status" value="1"/>
</dbReference>
<dbReference type="InterPro" id="IPR033905">
    <property type="entry name" value="Secretory_peroxidase"/>
</dbReference>
<keyword evidence="10" id="KW-0376">Hydrogen peroxide</keyword>
<dbReference type="Proteomes" id="UP001642487">
    <property type="component" value="Chromosome 2"/>
</dbReference>
<feature type="signal peptide" evidence="10">
    <location>
        <begin position="1"/>
        <end position="23"/>
    </location>
</feature>
<evidence type="ECO:0000256" key="4">
    <source>
        <dbReference type="ARBA" id="ARBA00022559"/>
    </source>
</evidence>
<keyword evidence="9" id="KW-1015">Disulfide bond</keyword>
<keyword evidence="10" id="KW-0106">Calcium</keyword>
<evidence type="ECO:0000256" key="7">
    <source>
        <dbReference type="ARBA" id="ARBA00023002"/>
    </source>
</evidence>